<dbReference type="GO" id="GO:0003723">
    <property type="term" value="F:RNA binding"/>
    <property type="evidence" value="ECO:0007669"/>
    <property type="project" value="UniProtKB-KW"/>
</dbReference>
<keyword evidence="1" id="KW-0804">Transcription</keyword>
<name>N4WU32_9BACI</name>
<evidence type="ECO:0000313" key="2">
    <source>
        <dbReference type="EMBL" id="ENH97870.1"/>
    </source>
</evidence>
<keyword evidence="1" id="KW-0805">Transcription regulation</keyword>
<dbReference type="AlphaFoldDB" id="N4WU32"/>
<dbReference type="eggNOG" id="COG1954">
    <property type="taxonomic scope" value="Bacteria"/>
</dbReference>
<dbReference type="RefSeq" id="WP_003464570.1">
    <property type="nucleotide sequence ID" value="NZ_APML01000013.1"/>
</dbReference>
<dbReference type="EMBL" id="APML01000013">
    <property type="protein sequence ID" value="ENH97870.1"/>
    <property type="molecule type" value="Genomic_DNA"/>
</dbReference>
<dbReference type="OrthoDB" id="9799580at2"/>
<dbReference type="PANTHER" id="PTHR35787:SF1">
    <property type="entry name" value="GLYCEROL UPTAKE OPERON ANTITERMINATOR REGULATORY PROTEIN"/>
    <property type="match status" value="1"/>
</dbReference>
<keyword evidence="1" id="KW-0694">RNA-binding</keyword>
<sequence>MVEISGILPAIRNMKDFDSLIESDQPLLIILESRISQLHHVVNYAKKKGKQVLIHADLINGLKVDQYGMEYLIRLVKVDGVISTRANVISLAKKNGIVAIQRLFALDSVALESNMKLIQKTKPDYIEVLPGIMPSILEKVADQTGVPVIAGGLIRTREHVEDALASGATAVTTSNLDLWEVKK</sequence>
<keyword evidence="3" id="KW-1185">Reference proteome</keyword>
<evidence type="ECO:0000313" key="3">
    <source>
        <dbReference type="Proteomes" id="UP000012283"/>
    </source>
</evidence>
<dbReference type="GO" id="GO:0001072">
    <property type="term" value="F:transcription antitermination factor activity, RNA binding"/>
    <property type="evidence" value="ECO:0007669"/>
    <property type="project" value="TreeGrafter"/>
</dbReference>
<reference evidence="2 3" key="1">
    <citation type="submission" date="2013-03" db="EMBL/GenBank/DDBJ databases">
        <title>Draft genome sequence of Gracibacillus halophilus YIM-C55.5, a moderately halophilic and thermophilic organism from the Xiaochaidamu salt lake.</title>
        <authorList>
            <person name="Sugumar T."/>
            <person name="Polireddy D.R."/>
            <person name="Antony A."/>
            <person name="Madhava Y.R."/>
            <person name="Sivakumar N."/>
        </authorList>
    </citation>
    <scope>NUCLEOTIDE SEQUENCE [LARGE SCALE GENOMIC DNA]</scope>
    <source>
        <strain evidence="2 3">YIM-C55.5</strain>
    </source>
</reference>
<gene>
    <name evidence="2" type="ORF">J416_03381</name>
</gene>
<dbReference type="SUPFAM" id="SSF110391">
    <property type="entry name" value="GlpP-like"/>
    <property type="match status" value="1"/>
</dbReference>
<dbReference type="GO" id="GO:0006071">
    <property type="term" value="P:glycerol metabolic process"/>
    <property type="evidence" value="ECO:0007669"/>
    <property type="project" value="UniProtKB-UniRule"/>
</dbReference>
<protein>
    <recommendedName>
        <fullName evidence="1">Glycerol uptake operon antiterminator regulatory protein</fullName>
    </recommendedName>
</protein>
<dbReference type="Gene3D" id="3.20.20.70">
    <property type="entry name" value="Aldolase class I"/>
    <property type="match status" value="1"/>
</dbReference>
<dbReference type="Proteomes" id="UP000012283">
    <property type="component" value="Unassembled WGS sequence"/>
</dbReference>
<dbReference type="InterPro" id="IPR006699">
    <property type="entry name" value="GlpP"/>
</dbReference>
<comment type="function">
    <text evidence="1">Regulates expression of the glpD operon. In the presence of glycerol 3-phosphate (G3P) causes antitermination of transcription of glpD at the inverted repeat of the leader region to enhance its transcription. Binds and stabilizes glpD leader mRNA.</text>
</comment>
<comment type="caution">
    <text evidence="2">The sequence shown here is derived from an EMBL/GenBank/DDBJ whole genome shotgun (WGS) entry which is preliminary data.</text>
</comment>
<keyword evidence="1" id="KW-0319">Glycerol metabolism</keyword>
<accession>N4WU32</accession>
<dbReference type="PATRIC" id="fig|1308866.3.peg.687"/>
<dbReference type="InterPro" id="IPR013785">
    <property type="entry name" value="Aldolase_TIM"/>
</dbReference>
<dbReference type="PANTHER" id="PTHR35787">
    <property type="entry name" value="GLYCEROL UPTAKE OPERON ANTITERMINATOR REGULATORY PROTEIN"/>
    <property type="match status" value="1"/>
</dbReference>
<dbReference type="GO" id="GO:0045893">
    <property type="term" value="P:positive regulation of DNA-templated transcription"/>
    <property type="evidence" value="ECO:0007669"/>
    <property type="project" value="TreeGrafter"/>
</dbReference>
<organism evidence="2 3">
    <name type="scientific">Gracilibacillus halophilus YIM-C55.5</name>
    <dbReference type="NCBI Taxonomy" id="1308866"/>
    <lineage>
        <taxon>Bacteria</taxon>
        <taxon>Bacillati</taxon>
        <taxon>Bacillota</taxon>
        <taxon>Bacilli</taxon>
        <taxon>Bacillales</taxon>
        <taxon>Bacillaceae</taxon>
        <taxon>Gracilibacillus</taxon>
    </lineage>
</organism>
<dbReference type="Pfam" id="PF04309">
    <property type="entry name" value="G3P_antiterm"/>
    <property type="match status" value="1"/>
</dbReference>
<evidence type="ECO:0000256" key="1">
    <source>
        <dbReference type="PIRNR" id="PIRNR016897"/>
    </source>
</evidence>
<proteinExistence type="predicted"/>
<dbReference type="PIRSF" id="PIRSF016897">
    <property type="entry name" value="GlpP"/>
    <property type="match status" value="1"/>
</dbReference>
<dbReference type="STRING" id="1308866.J416_03381"/>